<proteinExistence type="predicted"/>
<keyword evidence="3" id="KW-1185">Reference proteome</keyword>
<comment type="caution">
    <text evidence="2">The sequence shown here is derived from an EMBL/GenBank/DDBJ whole genome shotgun (WGS) entry which is preliminary data.</text>
</comment>
<feature type="compositionally biased region" description="Polar residues" evidence="1">
    <location>
        <begin position="148"/>
        <end position="158"/>
    </location>
</feature>
<reference evidence="2" key="1">
    <citation type="submission" date="2021-06" db="EMBL/GenBank/DDBJ databases">
        <authorList>
            <person name="Kallberg Y."/>
            <person name="Tangrot J."/>
            <person name="Rosling A."/>
        </authorList>
    </citation>
    <scope>NUCLEOTIDE SEQUENCE</scope>
    <source>
        <strain evidence="2">MA453B</strain>
    </source>
</reference>
<evidence type="ECO:0000313" key="3">
    <source>
        <dbReference type="Proteomes" id="UP000789405"/>
    </source>
</evidence>
<sequence>MLQKLEKRWANWKQPLLFLATVFHPYFCVQAFSDQNYFTLEQIVHWVEYYYEIWFKNIINAILEEEAINQKDISKVAFRLFGIKVNSAPCEHLFSRMGWFHNLRRNRLQLQTVFQIAQIAAKMKWEKCLEDTKKIQKETSEKHAFVPTKQQTKSNTADPTDDNHTLMLDDEDITEETASDDDNSSTENSDFDNNENEPDEPNEPDANAEALDAADVLNCHSADHTNSKTQLQYLFSRILSSPLFVCTLRKVIETNEILQ</sequence>
<evidence type="ECO:0000256" key="1">
    <source>
        <dbReference type="SAM" id="MobiDB-lite"/>
    </source>
</evidence>
<dbReference type="SUPFAM" id="SSF53098">
    <property type="entry name" value="Ribonuclease H-like"/>
    <property type="match status" value="1"/>
</dbReference>
<evidence type="ECO:0000313" key="2">
    <source>
        <dbReference type="EMBL" id="CAG8731112.1"/>
    </source>
</evidence>
<feature type="compositionally biased region" description="Acidic residues" evidence="1">
    <location>
        <begin position="168"/>
        <end position="203"/>
    </location>
</feature>
<gene>
    <name evidence="2" type="ORF">DERYTH_LOCUS15129</name>
</gene>
<organism evidence="2 3">
    <name type="scientific">Dentiscutata erythropus</name>
    <dbReference type="NCBI Taxonomy" id="1348616"/>
    <lineage>
        <taxon>Eukaryota</taxon>
        <taxon>Fungi</taxon>
        <taxon>Fungi incertae sedis</taxon>
        <taxon>Mucoromycota</taxon>
        <taxon>Glomeromycotina</taxon>
        <taxon>Glomeromycetes</taxon>
        <taxon>Diversisporales</taxon>
        <taxon>Gigasporaceae</taxon>
        <taxon>Dentiscutata</taxon>
    </lineage>
</organism>
<feature type="region of interest" description="Disordered" evidence="1">
    <location>
        <begin position="140"/>
        <end position="206"/>
    </location>
</feature>
<dbReference type="Proteomes" id="UP000789405">
    <property type="component" value="Unassembled WGS sequence"/>
</dbReference>
<accession>A0A9N9NEV6</accession>
<name>A0A9N9NEV6_9GLOM</name>
<dbReference type="AlphaFoldDB" id="A0A9N9NEV6"/>
<protein>
    <submittedName>
        <fullName evidence="2">15056_t:CDS:1</fullName>
    </submittedName>
</protein>
<dbReference type="InterPro" id="IPR012337">
    <property type="entry name" value="RNaseH-like_sf"/>
</dbReference>
<dbReference type="EMBL" id="CAJVPY010012000">
    <property type="protein sequence ID" value="CAG8731112.1"/>
    <property type="molecule type" value="Genomic_DNA"/>
</dbReference>